<sequence length="119" mass="13063">MNTEAKISDIQKITAAIITLAGDIGSIYSIVNASDYNSDIFTQAKFLHEEANKIAYKAENGIFDLTEIKKLVAHLSNLANTVYKKKEVNPLISDHLISSLKKAMIDAENMIALTSFISS</sequence>
<name>A0A4Q1K5B1_9FLAO</name>
<evidence type="ECO:0000313" key="1">
    <source>
        <dbReference type="EMBL" id="RXR20680.1"/>
    </source>
</evidence>
<dbReference type="RefSeq" id="WP_129433800.1">
    <property type="nucleotide sequence ID" value="NZ_SBKO01000001.1"/>
</dbReference>
<evidence type="ECO:0000313" key="2">
    <source>
        <dbReference type="Proteomes" id="UP000290283"/>
    </source>
</evidence>
<comment type="caution">
    <text evidence="1">The sequence shown here is derived from an EMBL/GenBank/DDBJ whole genome shotgun (WGS) entry which is preliminary data.</text>
</comment>
<keyword evidence="2" id="KW-1185">Reference proteome</keyword>
<protein>
    <submittedName>
        <fullName evidence="1">Uncharacterized protein</fullName>
    </submittedName>
</protein>
<dbReference type="OrthoDB" id="752086at2"/>
<dbReference type="EMBL" id="SBKO01000001">
    <property type="protein sequence ID" value="RXR20680.1"/>
    <property type="molecule type" value="Genomic_DNA"/>
</dbReference>
<dbReference type="Proteomes" id="UP000290283">
    <property type="component" value="Unassembled WGS sequence"/>
</dbReference>
<reference evidence="2" key="1">
    <citation type="submission" date="2019-01" db="EMBL/GenBank/DDBJ databases">
        <title>Cytophagaceae bacterium strain CAR-16.</title>
        <authorList>
            <person name="Chen W.-M."/>
        </authorList>
    </citation>
    <scope>NUCLEOTIDE SEQUENCE [LARGE SCALE GENOMIC DNA]</scope>
    <source>
        <strain evidence="2">LLJ-11</strain>
    </source>
</reference>
<gene>
    <name evidence="1" type="ORF">EQG63_01735</name>
</gene>
<accession>A0A4Q1K5B1</accession>
<dbReference type="AlphaFoldDB" id="A0A4Q1K5B1"/>
<proteinExistence type="predicted"/>
<organism evidence="1 2">
    <name type="scientific">Flavobacterium amnicola</name>
    <dbReference type="NCBI Taxonomy" id="2506422"/>
    <lineage>
        <taxon>Bacteria</taxon>
        <taxon>Pseudomonadati</taxon>
        <taxon>Bacteroidota</taxon>
        <taxon>Flavobacteriia</taxon>
        <taxon>Flavobacteriales</taxon>
        <taxon>Flavobacteriaceae</taxon>
        <taxon>Flavobacterium</taxon>
    </lineage>
</organism>